<feature type="transmembrane region" description="Helical" evidence="1">
    <location>
        <begin position="6"/>
        <end position="26"/>
    </location>
</feature>
<dbReference type="EMBL" id="AP014546">
    <property type="protein sequence ID" value="BBB29565.1"/>
    <property type="molecule type" value="Genomic_DNA"/>
</dbReference>
<evidence type="ECO:0008006" key="4">
    <source>
        <dbReference type="Google" id="ProtNLM"/>
    </source>
</evidence>
<gene>
    <name evidence="2" type="ORF">NEJAP_1613</name>
</gene>
<dbReference type="Proteomes" id="UP000595332">
    <property type="component" value="Chromosome"/>
</dbReference>
<accession>A0A7R6SWA2</accession>
<dbReference type="AlphaFoldDB" id="A0A7R6SWA2"/>
<dbReference type="RefSeq" id="WP_201350174.1">
    <property type="nucleotide sequence ID" value="NZ_AP014546.1"/>
</dbReference>
<dbReference type="KEGG" id="njp:NEJAP_1613"/>
<sequence>MLQDNLIYIVIIAVIGAIALAINYFISQREYNTTAKHERLDWLRKQTFNTLDAIATLKAAGCKPEILEKLNNHAMVQIEEISQLAPDSDLMTQVNNQKETADRTAPGQGVFNSDKDLKRFQIYINFTEKLLNQMLKKGKLSPLLAENYGQELYWLNISIVADAHIHQAQQFITQDEKPLALSHLKHAKAVIVRAMVPQQKKQPKLDLIQPQITAIQPRKTNHRGALEDSIDNFLK</sequence>
<keyword evidence="3" id="KW-1185">Reference proteome</keyword>
<evidence type="ECO:0000313" key="3">
    <source>
        <dbReference type="Proteomes" id="UP000595332"/>
    </source>
</evidence>
<protein>
    <recommendedName>
        <fullName evidence="4">DNA topoisomerase I</fullName>
    </recommendedName>
</protein>
<keyword evidence="1" id="KW-0812">Transmembrane</keyword>
<evidence type="ECO:0000256" key="1">
    <source>
        <dbReference type="SAM" id="Phobius"/>
    </source>
</evidence>
<evidence type="ECO:0000313" key="2">
    <source>
        <dbReference type="EMBL" id="BBB29565.1"/>
    </source>
</evidence>
<proteinExistence type="predicted"/>
<name>A0A7R6SWA2_9GAMM</name>
<keyword evidence="1" id="KW-1133">Transmembrane helix</keyword>
<organism evidence="2 3">
    <name type="scientific">Neptunomonas japonica JAMM 1380</name>
    <dbReference type="NCBI Taxonomy" id="1441457"/>
    <lineage>
        <taxon>Bacteria</taxon>
        <taxon>Pseudomonadati</taxon>
        <taxon>Pseudomonadota</taxon>
        <taxon>Gammaproteobacteria</taxon>
        <taxon>Oceanospirillales</taxon>
        <taxon>Oceanospirillaceae</taxon>
        <taxon>Neptunomonas</taxon>
    </lineage>
</organism>
<keyword evidence="1" id="KW-0472">Membrane</keyword>
<reference evidence="2 3" key="1">
    <citation type="journal article" date="2008" name="Int. J. Syst. Evol. Microbiol.">
        <title>Neptunomonas japonica sp. nov., an Osedax japonicus symbiont-like bacterium isolated from sediment adjacent to sperm whale carcasses off Kagoshima, Japan.</title>
        <authorList>
            <person name="Miyazaki M."/>
            <person name="Nogi Y."/>
            <person name="Fujiwara Y."/>
            <person name="Kawato M."/>
            <person name="Kubokawa K."/>
            <person name="Horikoshi K."/>
        </authorList>
    </citation>
    <scope>NUCLEOTIDE SEQUENCE [LARGE SCALE GENOMIC DNA]</scope>
    <source>
        <strain evidence="2 3">JAMM 1380</strain>
    </source>
</reference>